<accession>A0A418YL93</accession>
<dbReference type="InterPro" id="IPR032710">
    <property type="entry name" value="NTF2-like_dom_sf"/>
</dbReference>
<dbReference type="AlphaFoldDB" id="A0A418YL93"/>
<dbReference type="Proteomes" id="UP000283469">
    <property type="component" value="Unassembled WGS sequence"/>
</dbReference>
<dbReference type="InterPro" id="IPR037401">
    <property type="entry name" value="SnoaL-like"/>
</dbReference>
<organism evidence="2 3">
    <name type="scientific">Sphingobium terrigena</name>
    <dbReference type="NCBI Taxonomy" id="2304063"/>
    <lineage>
        <taxon>Bacteria</taxon>
        <taxon>Pseudomonadati</taxon>
        <taxon>Pseudomonadota</taxon>
        <taxon>Alphaproteobacteria</taxon>
        <taxon>Sphingomonadales</taxon>
        <taxon>Sphingomonadaceae</taxon>
        <taxon>Sphingobium</taxon>
    </lineage>
</organism>
<dbReference type="OrthoDB" id="8684708at2"/>
<dbReference type="Gene3D" id="3.10.450.50">
    <property type="match status" value="1"/>
</dbReference>
<reference evidence="2 3" key="1">
    <citation type="submission" date="2018-08" db="EMBL/GenBank/DDBJ databases">
        <title>Sphingobium sp. EO9.</title>
        <authorList>
            <person name="Park Y."/>
            <person name="Kim K.H."/>
            <person name="Jeon C.O."/>
        </authorList>
    </citation>
    <scope>NUCLEOTIDE SEQUENCE [LARGE SCALE GENOMIC DNA]</scope>
    <source>
        <strain evidence="2 3">EO9</strain>
    </source>
</reference>
<evidence type="ECO:0000259" key="1">
    <source>
        <dbReference type="Pfam" id="PF12680"/>
    </source>
</evidence>
<protein>
    <submittedName>
        <fullName evidence="2">Nuclear transport factor 2 family protein</fullName>
    </submittedName>
</protein>
<dbReference type="Pfam" id="PF12680">
    <property type="entry name" value="SnoaL_2"/>
    <property type="match status" value="1"/>
</dbReference>
<gene>
    <name evidence="2" type="ORF">D0Z70_22790</name>
</gene>
<evidence type="ECO:0000313" key="2">
    <source>
        <dbReference type="EMBL" id="RJG51750.1"/>
    </source>
</evidence>
<dbReference type="EMBL" id="QVRA01000041">
    <property type="protein sequence ID" value="RJG51750.1"/>
    <property type="molecule type" value="Genomic_DNA"/>
</dbReference>
<proteinExistence type="predicted"/>
<evidence type="ECO:0000313" key="3">
    <source>
        <dbReference type="Proteomes" id="UP000283469"/>
    </source>
</evidence>
<name>A0A418YL93_9SPHN</name>
<feature type="domain" description="SnoaL-like" evidence="1">
    <location>
        <begin position="10"/>
        <end position="97"/>
    </location>
</feature>
<keyword evidence="3" id="KW-1185">Reference proteome</keyword>
<sequence>MTVKLPHIIAEYFDADRKRSAQAVADCFIDDAIVKDEGHTYTGRDAIRQWKADSSAKYTYSVEPFSISTEGDRTTVVSHLAGDFPGSPVDLRYLFVLDGQKIAGLEITL</sequence>
<dbReference type="SUPFAM" id="SSF54427">
    <property type="entry name" value="NTF2-like"/>
    <property type="match status" value="1"/>
</dbReference>
<comment type="caution">
    <text evidence="2">The sequence shown here is derived from an EMBL/GenBank/DDBJ whole genome shotgun (WGS) entry which is preliminary data.</text>
</comment>
<dbReference type="RefSeq" id="WP_119750362.1">
    <property type="nucleotide sequence ID" value="NZ_QVRA01000041.1"/>
</dbReference>